<name>A0A2P7RIT1_9HYPH</name>
<protein>
    <submittedName>
        <fullName evidence="1">Uncharacterized protein</fullName>
    </submittedName>
</protein>
<organism evidence="1 2">
    <name type="scientific">Kumtagia ephedrae</name>
    <dbReference type="NCBI Taxonomy" id="2116701"/>
    <lineage>
        <taxon>Bacteria</taxon>
        <taxon>Pseudomonadati</taxon>
        <taxon>Pseudomonadota</taxon>
        <taxon>Alphaproteobacteria</taxon>
        <taxon>Hyphomicrobiales</taxon>
        <taxon>Phyllobacteriaceae</taxon>
        <taxon>Kumtagia</taxon>
    </lineage>
</organism>
<gene>
    <name evidence="1" type="ORF">C7I84_28930</name>
</gene>
<dbReference type="Proteomes" id="UP000241229">
    <property type="component" value="Unassembled WGS sequence"/>
</dbReference>
<proteinExistence type="predicted"/>
<dbReference type="OrthoDB" id="8030827at2"/>
<dbReference type="AlphaFoldDB" id="A0A2P7RIT1"/>
<comment type="caution">
    <text evidence="1">The sequence shown here is derived from an EMBL/GenBank/DDBJ whole genome shotgun (WGS) entry which is preliminary data.</text>
</comment>
<dbReference type="EMBL" id="PXYK01000054">
    <property type="protein sequence ID" value="PSJ50126.1"/>
    <property type="molecule type" value="Genomic_DNA"/>
</dbReference>
<evidence type="ECO:0000313" key="2">
    <source>
        <dbReference type="Proteomes" id="UP000241229"/>
    </source>
</evidence>
<accession>A0A2P7RIT1</accession>
<reference evidence="1 2" key="1">
    <citation type="submission" date="2018-03" db="EMBL/GenBank/DDBJ databases">
        <title>The draft genome of Mesorhizobium sp. 6GN-30.</title>
        <authorList>
            <person name="Liu L."/>
            <person name="Li L."/>
            <person name="Wang T."/>
            <person name="Zhang X."/>
            <person name="Liang L."/>
        </authorList>
    </citation>
    <scope>NUCLEOTIDE SEQUENCE [LARGE SCALE GENOMIC DNA]</scope>
    <source>
        <strain evidence="1 2">6GN30</strain>
    </source>
</reference>
<sequence length="161" mass="17583">MSRRPLAQQRALRALAEGAKATLDLLADASGRSLKMLRRDAESEGWALDRAPQEDVAARVRAIAAMLLDHIEAMGRAALEEGRKISKSDVDTALALVRSLEKIGEVMRPEEAAKENQIREDEQLAAVLERMDERIIELARELAAQMVAEACGPGRSVAGKE</sequence>
<keyword evidence="2" id="KW-1185">Reference proteome</keyword>
<evidence type="ECO:0000313" key="1">
    <source>
        <dbReference type="EMBL" id="PSJ50126.1"/>
    </source>
</evidence>
<dbReference type="RefSeq" id="WP_106775673.1">
    <property type="nucleotide sequence ID" value="NZ_PXYK01000054.1"/>
</dbReference>